<protein>
    <submittedName>
        <fullName evidence="2">Transposase</fullName>
    </submittedName>
</protein>
<reference evidence="2 3" key="1">
    <citation type="submission" date="2016-10" db="EMBL/GenBank/DDBJ databases">
        <authorList>
            <person name="de Groot N.N."/>
        </authorList>
    </citation>
    <scope>NUCLEOTIDE SEQUENCE [LARGE SCALE GENOMIC DNA]</scope>
    <source>
        <strain evidence="2 3">Nm1</strain>
    </source>
</reference>
<feature type="non-terminal residue" evidence="2">
    <location>
        <position position="1"/>
    </location>
</feature>
<feature type="domain" description="Transposase IS204/IS1001/IS1096/IS1165 DDE" evidence="1">
    <location>
        <begin position="3"/>
        <end position="39"/>
    </location>
</feature>
<evidence type="ECO:0000259" key="1">
    <source>
        <dbReference type="Pfam" id="PF01610"/>
    </source>
</evidence>
<gene>
    <name evidence="2" type="ORF">SAMN05421881_102333</name>
</gene>
<evidence type="ECO:0000313" key="2">
    <source>
        <dbReference type="EMBL" id="SDY21617.1"/>
    </source>
</evidence>
<dbReference type="AlphaFoldDB" id="A0A1H3I1L5"/>
<evidence type="ECO:0000313" key="3">
    <source>
        <dbReference type="Proteomes" id="UP000198640"/>
    </source>
</evidence>
<accession>A0A1H3I1L5</accession>
<dbReference type="RefSeq" id="WP_143032299.1">
    <property type="nucleotide sequence ID" value="NZ_FNOY01000023.1"/>
</dbReference>
<dbReference type="Proteomes" id="UP000198640">
    <property type="component" value="Unassembled WGS sequence"/>
</dbReference>
<keyword evidence="3" id="KW-1185">Reference proteome</keyword>
<dbReference type="InterPro" id="IPR002560">
    <property type="entry name" value="Transposase_DDE"/>
</dbReference>
<organism evidence="2 3">
    <name type="scientific">Nitrosomonas halophila</name>
    <dbReference type="NCBI Taxonomy" id="44576"/>
    <lineage>
        <taxon>Bacteria</taxon>
        <taxon>Pseudomonadati</taxon>
        <taxon>Pseudomonadota</taxon>
        <taxon>Betaproteobacteria</taxon>
        <taxon>Nitrosomonadales</taxon>
        <taxon>Nitrosomonadaceae</taxon>
        <taxon>Nitrosomonas</taxon>
    </lineage>
</organism>
<name>A0A1H3I1L5_9PROT</name>
<dbReference type="OrthoDB" id="46712at2"/>
<proteinExistence type="predicted"/>
<sequence length="62" mass="6832">ALLLNWFRAKGQLSSGVVEGFNTKAKLTTRKAFGFRTFHGAEIALYHALGALPEPDVAHRFC</sequence>
<dbReference type="Pfam" id="PF01610">
    <property type="entry name" value="DDE_Tnp_ISL3"/>
    <property type="match status" value="1"/>
</dbReference>
<dbReference type="EMBL" id="FNOY01000023">
    <property type="protein sequence ID" value="SDY21617.1"/>
    <property type="molecule type" value="Genomic_DNA"/>
</dbReference>